<sequence>MFFTLRNRLFLIFTCLLTIPFILLSIIIPSWFTTIIRDQAQDLTIEMMDQYLLYVDSITTQAEDLGKQVLINETTQEWLRLEKENGADDETLLVKNELRRLLSSMMVNNSNFMSISVLLYDGTGIWGSNPDLDEEEWFQDFIKNEQQFAKSHIDQLQPYPGEINSYILPLFDTNTLEDGYFTEVNERGTRLSSGQRQLISFAGALLADPKILILDEATSSIDTETELALQKGLETLLSGRTSFIIAHRLSTIKNATKILYIENGRIIEKGTHNELMEMKGHYWKLSNSQGHSIEAG</sequence>
<reference evidence="3 4" key="1">
    <citation type="journal article" date="2015" name="Stand. Genomic Sci.">
        <title>Genomic Encyclopedia of Bacterial and Archaeal Type Strains, Phase III: the genomes of soil and plant-associated and newly described type strains.</title>
        <authorList>
            <person name="Whitman W.B."/>
            <person name="Woyke T."/>
            <person name="Klenk H.P."/>
            <person name="Zhou Y."/>
            <person name="Lilburn T.G."/>
            <person name="Beck B.J."/>
            <person name="De Vos P."/>
            <person name="Vandamme P."/>
            <person name="Eisen J.A."/>
            <person name="Garrity G."/>
            <person name="Hugenholtz P."/>
            <person name="Kyrpides N.C."/>
        </authorList>
    </citation>
    <scope>NUCLEOTIDE SEQUENCE [LARGE SCALE GENOMIC DNA]</scope>
    <source>
        <strain evidence="3 4">CGMCC 1.10116</strain>
    </source>
</reference>
<dbReference type="GO" id="GO:0015421">
    <property type="term" value="F:ABC-type oligopeptide transporter activity"/>
    <property type="evidence" value="ECO:0007669"/>
    <property type="project" value="TreeGrafter"/>
</dbReference>
<evidence type="ECO:0000256" key="1">
    <source>
        <dbReference type="SAM" id="Phobius"/>
    </source>
</evidence>
<keyword evidence="1" id="KW-1133">Transmembrane helix</keyword>
<gene>
    <name evidence="3" type="ORF">IQ10_02475</name>
</gene>
<dbReference type="GO" id="GO:0016887">
    <property type="term" value="F:ATP hydrolysis activity"/>
    <property type="evidence" value="ECO:0007669"/>
    <property type="project" value="InterPro"/>
</dbReference>
<dbReference type="GO" id="GO:0005524">
    <property type="term" value="F:ATP binding"/>
    <property type="evidence" value="ECO:0007669"/>
    <property type="project" value="InterPro"/>
</dbReference>
<dbReference type="PANTHER" id="PTHR43394:SF1">
    <property type="entry name" value="ATP-BINDING CASSETTE SUB-FAMILY B MEMBER 10, MITOCHONDRIAL"/>
    <property type="match status" value="1"/>
</dbReference>
<dbReference type="AlphaFoldDB" id="A0A562QGX2"/>
<dbReference type="InterPro" id="IPR017871">
    <property type="entry name" value="ABC_transporter-like_CS"/>
</dbReference>
<proteinExistence type="predicted"/>
<keyword evidence="1" id="KW-0472">Membrane</keyword>
<keyword evidence="1" id="KW-0812">Transmembrane</keyword>
<dbReference type="Proteomes" id="UP000315711">
    <property type="component" value="Unassembled WGS sequence"/>
</dbReference>
<dbReference type="InterPro" id="IPR027417">
    <property type="entry name" value="P-loop_NTPase"/>
</dbReference>
<dbReference type="SUPFAM" id="SSF52540">
    <property type="entry name" value="P-loop containing nucleoside triphosphate hydrolases"/>
    <property type="match status" value="1"/>
</dbReference>
<comment type="caution">
    <text evidence="3">The sequence shown here is derived from an EMBL/GenBank/DDBJ whole genome shotgun (WGS) entry which is preliminary data.</text>
</comment>
<name>A0A562QGX2_9BACI</name>
<feature type="domain" description="ABC transporter" evidence="2">
    <location>
        <begin position="45"/>
        <end position="288"/>
    </location>
</feature>
<evidence type="ECO:0000313" key="3">
    <source>
        <dbReference type="EMBL" id="TWI55913.1"/>
    </source>
</evidence>
<evidence type="ECO:0000259" key="2">
    <source>
        <dbReference type="PROSITE" id="PS50893"/>
    </source>
</evidence>
<dbReference type="EMBL" id="VLKZ01000006">
    <property type="protein sequence ID" value="TWI55913.1"/>
    <property type="molecule type" value="Genomic_DNA"/>
</dbReference>
<dbReference type="InterPro" id="IPR039421">
    <property type="entry name" value="Type_1_exporter"/>
</dbReference>
<dbReference type="PANTHER" id="PTHR43394">
    <property type="entry name" value="ATP-DEPENDENT PERMEASE MDL1, MITOCHONDRIAL"/>
    <property type="match status" value="1"/>
</dbReference>
<dbReference type="InterPro" id="IPR003439">
    <property type="entry name" value="ABC_transporter-like_ATP-bd"/>
</dbReference>
<keyword evidence="4" id="KW-1185">Reference proteome</keyword>
<protein>
    <submittedName>
        <fullName evidence="3">ABC transporter family protein</fullName>
    </submittedName>
</protein>
<feature type="transmembrane region" description="Helical" evidence="1">
    <location>
        <begin position="9"/>
        <end position="32"/>
    </location>
</feature>
<organism evidence="3 4">
    <name type="scientific">Halalkalibacter nanhaiisediminis</name>
    <dbReference type="NCBI Taxonomy" id="688079"/>
    <lineage>
        <taxon>Bacteria</taxon>
        <taxon>Bacillati</taxon>
        <taxon>Bacillota</taxon>
        <taxon>Bacilli</taxon>
        <taxon>Bacillales</taxon>
        <taxon>Bacillaceae</taxon>
        <taxon>Halalkalibacter</taxon>
    </lineage>
</organism>
<evidence type="ECO:0000313" key="4">
    <source>
        <dbReference type="Proteomes" id="UP000315711"/>
    </source>
</evidence>
<dbReference type="Gene3D" id="3.40.50.300">
    <property type="entry name" value="P-loop containing nucleotide triphosphate hydrolases"/>
    <property type="match status" value="1"/>
</dbReference>
<dbReference type="PROSITE" id="PS50893">
    <property type="entry name" value="ABC_TRANSPORTER_2"/>
    <property type="match status" value="1"/>
</dbReference>
<dbReference type="Pfam" id="PF00005">
    <property type="entry name" value="ABC_tran"/>
    <property type="match status" value="1"/>
</dbReference>
<dbReference type="PROSITE" id="PS00211">
    <property type="entry name" value="ABC_TRANSPORTER_1"/>
    <property type="match status" value="1"/>
</dbReference>
<accession>A0A562QGX2</accession>
<dbReference type="OrthoDB" id="9770415at2"/>